<feature type="transmembrane region" description="Helical" evidence="10">
    <location>
        <begin position="335"/>
        <end position="353"/>
    </location>
</feature>
<dbReference type="Gene3D" id="1.20.1250.20">
    <property type="entry name" value="MFS general substrate transporter like domains"/>
    <property type="match status" value="1"/>
</dbReference>
<proteinExistence type="inferred from homology"/>
<keyword evidence="13" id="KW-1185">Reference proteome</keyword>
<comment type="catalytic activity">
    <reaction evidence="7">
        <text>myo-inositol(out) + H(+)(out) = myo-inositol(in) + H(+)(in)</text>
        <dbReference type="Rhea" id="RHEA:60364"/>
        <dbReference type="ChEBI" id="CHEBI:15378"/>
        <dbReference type="ChEBI" id="CHEBI:17268"/>
    </reaction>
</comment>
<name>A0AAV5GM96_9BASI</name>
<keyword evidence="5 10" id="KW-1133">Transmembrane helix</keyword>
<evidence type="ECO:0000256" key="6">
    <source>
        <dbReference type="ARBA" id="ARBA00023136"/>
    </source>
</evidence>
<evidence type="ECO:0000256" key="2">
    <source>
        <dbReference type="ARBA" id="ARBA00010992"/>
    </source>
</evidence>
<feature type="transmembrane region" description="Helical" evidence="10">
    <location>
        <begin position="207"/>
        <end position="226"/>
    </location>
</feature>
<feature type="compositionally biased region" description="Basic and acidic residues" evidence="9">
    <location>
        <begin position="1"/>
        <end position="19"/>
    </location>
</feature>
<evidence type="ECO:0000256" key="4">
    <source>
        <dbReference type="ARBA" id="ARBA00022692"/>
    </source>
</evidence>
<dbReference type="InterPro" id="IPR020846">
    <property type="entry name" value="MFS_dom"/>
</dbReference>
<evidence type="ECO:0000256" key="7">
    <source>
        <dbReference type="ARBA" id="ARBA00049119"/>
    </source>
</evidence>
<dbReference type="SUPFAM" id="SSF103473">
    <property type="entry name" value="MFS general substrate transporter"/>
    <property type="match status" value="1"/>
</dbReference>
<reference evidence="12 13" key="1">
    <citation type="submission" date="2021-12" db="EMBL/GenBank/DDBJ databases">
        <title>High titer production of polyol ester of fatty acids by Rhodotorula paludigena BS15 towards product separation-free biomass refinery.</title>
        <authorList>
            <person name="Mano J."/>
            <person name="Ono H."/>
            <person name="Tanaka T."/>
            <person name="Naito K."/>
            <person name="Sushida H."/>
            <person name="Ike M."/>
            <person name="Tokuyasu K."/>
            <person name="Kitaoka M."/>
        </authorList>
    </citation>
    <scope>NUCLEOTIDE SEQUENCE [LARGE SCALE GENOMIC DNA]</scope>
    <source>
        <strain evidence="12 13">BS15</strain>
    </source>
</reference>
<protein>
    <recommendedName>
        <fullName evidence="11">Major facilitator superfamily (MFS) profile domain-containing protein</fullName>
    </recommendedName>
</protein>
<feature type="transmembrane region" description="Helical" evidence="10">
    <location>
        <begin position="64"/>
        <end position="81"/>
    </location>
</feature>
<evidence type="ECO:0000256" key="10">
    <source>
        <dbReference type="SAM" id="Phobius"/>
    </source>
</evidence>
<evidence type="ECO:0000256" key="8">
    <source>
        <dbReference type="RuleBase" id="RU003346"/>
    </source>
</evidence>
<evidence type="ECO:0000256" key="3">
    <source>
        <dbReference type="ARBA" id="ARBA00022448"/>
    </source>
</evidence>
<accession>A0AAV5GM96</accession>
<dbReference type="GO" id="GO:0016020">
    <property type="term" value="C:membrane"/>
    <property type="evidence" value="ECO:0007669"/>
    <property type="project" value="UniProtKB-SubCell"/>
</dbReference>
<evidence type="ECO:0000313" key="12">
    <source>
        <dbReference type="EMBL" id="GJN91333.1"/>
    </source>
</evidence>
<keyword evidence="6 10" id="KW-0472">Membrane</keyword>
<feature type="transmembrane region" description="Helical" evidence="10">
    <location>
        <begin position="117"/>
        <end position="137"/>
    </location>
</feature>
<feature type="transmembrane region" description="Helical" evidence="10">
    <location>
        <begin position="365"/>
        <end position="387"/>
    </location>
</feature>
<dbReference type="InterPro" id="IPR050360">
    <property type="entry name" value="MFS_Sugar_Transporters"/>
</dbReference>
<dbReference type="GO" id="GO:0005351">
    <property type="term" value="F:carbohydrate:proton symporter activity"/>
    <property type="evidence" value="ECO:0007669"/>
    <property type="project" value="TreeGrafter"/>
</dbReference>
<comment type="similarity">
    <text evidence="2 8">Belongs to the major facilitator superfamily. Sugar transporter (TC 2.A.1.1) family.</text>
</comment>
<dbReference type="InterPro" id="IPR005829">
    <property type="entry name" value="Sugar_transporter_CS"/>
</dbReference>
<evidence type="ECO:0000256" key="9">
    <source>
        <dbReference type="SAM" id="MobiDB-lite"/>
    </source>
</evidence>
<dbReference type="Pfam" id="PF00083">
    <property type="entry name" value="Sugar_tr"/>
    <property type="match status" value="1"/>
</dbReference>
<dbReference type="NCBIfam" id="TIGR00879">
    <property type="entry name" value="SP"/>
    <property type="match status" value="1"/>
</dbReference>
<dbReference type="PANTHER" id="PTHR48022">
    <property type="entry name" value="PLASTIDIC GLUCOSE TRANSPORTER 4"/>
    <property type="match status" value="1"/>
</dbReference>
<feature type="transmembrane region" description="Helical" evidence="10">
    <location>
        <begin position="469"/>
        <end position="489"/>
    </location>
</feature>
<dbReference type="InterPro" id="IPR005828">
    <property type="entry name" value="MFS_sugar_transport-like"/>
</dbReference>
<feature type="transmembrane region" description="Helical" evidence="10">
    <location>
        <begin position="238"/>
        <end position="260"/>
    </location>
</feature>
<keyword evidence="3 8" id="KW-0813">Transport</keyword>
<feature type="transmembrane region" description="Helical" evidence="10">
    <location>
        <begin position="394"/>
        <end position="416"/>
    </location>
</feature>
<keyword evidence="4 10" id="KW-0812">Transmembrane</keyword>
<feature type="domain" description="Major facilitator superfamily (MFS) profile" evidence="11">
    <location>
        <begin position="68"/>
        <end position="523"/>
    </location>
</feature>
<dbReference type="EMBL" id="BQKY01000008">
    <property type="protein sequence ID" value="GJN91333.1"/>
    <property type="molecule type" value="Genomic_DNA"/>
</dbReference>
<evidence type="ECO:0000256" key="5">
    <source>
        <dbReference type="ARBA" id="ARBA00022989"/>
    </source>
</evidence>
<dbReference type="InterPro" id="IPR036259">
    <property type="entry name" value="MFS_trans_sf"/>
</dbReference>
<organism evidence="12 13">
    <name type="scientific">Rhodotorula paludigena</name>
    <dbReference type="NCBI Taxonomy" id="86838"/>
    <lineage>
        <taxon>Eukaryota</taxon>
        <taxon>Fungi</taxon>
        <taxon>Dikarya</taxon>
        <taxon>Basidiomycota</taxon>
        <taxon>Pucciniomycotina</taxon>
        <taxon>Microbotryomycetes</taxon>
        <taxon>Sporidiobolales</taxon>
        <taxon>Sporidiobolaceae</taxon>
        <taxon>Rhodotorula</taxon>
    </lineage>
</organism>
<comment type="caution">
    <text evidence="12">The sequence shown here is derived from an EMBL/GenBank/DDBJ whole genome shotgun (WGS) entry which is preliminary data.</text>
</comment>
<evidence type="ECO:0000256" key="1">
    <source>
        <dbReference type="ARBA" id="ARBA00004141"/>
    </source>
</evidence>
<evidence type="ECO:0000313" key="13">
    <source>
        <dbReference type="Proteomes" id="UP001342314"/>
    </source>
</evidence>
<dbReference type="PANTHER" id="PTHR48022:SF55">
    <property type="entry name" value="SUGAR TRANSPORTER STL1"/>
    <property type="match status" value="1"/>
</dbReference>
<dbReference type="InterPro" id="IPR003663">
    <property type="entry name" value="Sugar/inositol_transpt"/>
</dbReference>
<dbReference type="PRINTS" id="PR00171">
    <property type="entry name" value="SUGRTRNSPORT"/>
</dbReference>
<dbReference type="PROSITE" id="PS00216">
    <property type="entry name" value="SUGAR_TRANSPORT_1"/>
    <property type="match status" value="1"/>
</dbReference>
<feature type="transmembrane region" description="Helical" evidence="10">
    <location>
        <begin position="422"/>
        <end position="448"/>
    </location>
</feature>
<dbReference type="AlphaFoldDB" id="A0AAV5GM96"/>
<gene>
    <name evidence="12" type="ORF">Rhopal_004354-T1</name>
</gene>
<comment type="subcellular location">
    <subcellularLocation>
        <location evidence="1">Membrane</location>
        <topology evidence="1">Multi-pass membrane protein</topology>
    </subcellularLocation>
</comment>
<evidence type="ECO:0000259" key="11">
    <source>
        <dbReference type="PROSITE" id="PS50850"/>
    </source>
</evidence>
<sequence>MSLVNDKARPDAEKREFSDHSPPPTTGAGRIAKKDAFAGAEIPEGIKMDASGIPTYMGANGKRLDHLVTVAASCGFILFGYDQGVMSGLISSPQFVRTFTLADASIQGSYQASVYQAFYVAIYTVGCLGGAIFALLFGDRLGRRKMIAAGSYVMTAGIALQVTSFRGHWASGQYIIGRLVAGFGTGFHTSTIPTWHAECAKAHSRGLAVFIEAAMISTGTMLSYWIDLGFSFMESDASWRVPVAIQCVFAVILNIMIVWLPESPRWLVSKGHMVEAQRVIAALEPAPMNSETVILQTKVIADALEGQTRQRKRDLLTNGPTQHLRRVLIGSSSQFFQQIGGCNAVIYFSTVIFEDYLGVDRTMALILGSVLATVYALAACISFPLVDRIGRRKLFYIGTVGQALSMFLIMACIIPGQDSSAINGSIVGLFLFLTFFGFTWLELPWLYPAEVNPLKTRTNANAVSTINNWLWNAIGAINLMFLPVIRFFYLETSGRSLEEIDIIFARGYVEGVSYVKMAKEMPRLSGQEIEAEWQRLGLSDEARPASVAGSTTGAV</sequence>
<feature type="region of interest" description="Disordered" evidence="9">
    <location>
        <begin position="1"/>
        <end position="30"/>
    </location>
</feature>
<dbReference type="PROSITE" id="PS50850">
    <property type="entry name" value="MFS"/>
    <property type="match status" value="1"/>
</dbReference>
<dbReference type="Proteomes" id="UP001342314">
    <property type="component" value="Unassembled WGS sequence"/>
</dbReference>